<protein>
    <submittedName>
        <fullName evidence="1">Uncharacterized protein</fullName>
    </submittedName>
</protein>
<evidence type="ECO:0000313" key="1">
    <source>
        <dbReference type="EMBL" id="SMH71975.1"/>
    </source>
</evidence>
<dbReference type="EMBL" id="LT841358">
    <property type="protein sequence ID" value="SMH71975.1"/>
    <property type="molecule type" value="Genomic_DNA"/>
</dbReference>
<dbReference type="AlphaFoldDB" id="A0A2H1FGT4"/>
<gene>
    <name evidence="1" type="ORF">NCS_11787</name>
</gene>
<reference evidence="2" key="1">
    <citation type="submission" date="2017-03" db="EMBL/GenBank/DDBJ databases">
        <authorList>
            <person name="Herbold C."/>
        </authorList>
    </citation>
    <scope>NUCLEOTIDE SEQUENCE [LARGE SCALE GENOMIC DNA]</scope>
</reference>
<dbReference type="Proteomes" id="UP000230607">
    <property type="component" value="Chromosome 1"/>
</dbReference>
<keyword evidence="2" id="KW-1185">Reference proteome</keyword>
<name>A0A2H1FGT4_9ARCH</name>
<accession>A0A2H1FGT4</accession>
<sequence length="137" mass="14483">MNVSMLITENHYSMPSSNMIPNTNPMIHRVSGITKKNSTWPNFSGFSAIIPIPAAPIPCCALPVPIRPPAIAIAAAIAKSGLVNPLVVELSAAANAGVVDTKVDSAIVNPAAITKIDNFERLFSTITEDSFKEVILT</sequence>
<organism evidence="1 2">
    <name type="scientific">Candidatus Nitrosotalea okcheonensis</name>
    <dbReference type="NCBI Taxonomy" id="1903276"/>
    <lineage>
        <taxon>Archaea</taxon>
        <taxon>Nitrososphaerota</taxon>
        <taxon>Nitrososphaeria</taxon>
        <taxon>Nitrosotaleales</taxon>
        <taxon>Nitrosotaleaceae</taxon>
        <taxon>Nitrosotalea</taxon>
    </lineage>
</organism>
<evidence type="ECO:0000313" key="2">
    <source>
        <dbReference type="Proteomes" id="UP000230607"/>
    </source>
</evidence>
<proteinExistence type="predicted"/>